<dbReference type="Proteomes" id="UP000438182">
    <property type="component" value="Unassembled WGS sequence"/>
</dbReference>
<dbReference type="Pfam" id="PF10263">
    <property type="entry name" value="SprT-like"/>
    <property type="match status" value="1"/>
</dbReference>
<organism evidence="2 3">
    <name type="scientific">Agromyces seonyuensis</name>
    <dbReference type="NCBI Taxonomy" id="2662446"/>
    <lineage>
        <taxon>Bacteria</taxon>
        <taxon>Bacillati</taxon>
        <taxon>Actinomycetota</taxon>
        <taxon>Actinomycetes</taxon>
        <taxon>Micrococcales</taxon>
        <taxon>Microbacteriaceae</taxon>
        <taxon>Agromyces</taxon>
    </lineage>
</organism>
<evidence type="ECO:0000259" key="1">
    <source>
        <dbReference type="SMART" id="SM00731"/>
    </source>
</evidence>
<dbReference type="Gene3D" id="3.30.2010.10">
    <property type="entry name" value="Metalloproteases ('zincins'), catalytic domain"/>
    <property type="match status" value="1"/>
</dbReference>
<comment type="caution">
    <text evidence="2">The sequence shown here is derived from an EMBL/GenBank/DDBJ whole genome shotgun (WGS) entry which is preliminary data.</text>
</comment>
<sequence>MAELERVRRWAEALIRLHLDPDVWSFGFDHAKRRAGQCNHTAHRITVSRYLAERWEDDDIHQVLLHEIAHAMAGADAAHGPVWLAQARALGYTGGRTHSGPTADEFARWVGRCPAGHEHVRHRKPTRPMSCGRCRRAFSPQHLIVWNHREVTPATRTRAIRPESASA</sequence>
<reference evidence="2 3" key="1">
    <citation type="submission" date="2019-12" db="EMBL/GenBank/DDBJ databases">
        <authorList>
            <person name="Kim Y.S."/>
        </authorList>
    </citation>
    <scope>NUCLEOTIDE SEQUENCE [LARGE SCALE GENOMIC DNA]</scope>
    <source>
        <strain evidence="2 3">MMS17-SY077</strain>
    </source>
</reference>
<feature type="domain" description="SprT-like" evidence="1">
    <location>
        <begin position="2"/>
        <end position="141"/>
    </location>
</feature>
<evidence type="ECO:0000313" key="3">
    <source>
        <dbReference type="Proteomes" id="UP000438182"/>
    </source>
</evidence>
<dbReference type="AlphaFoldDB" id="A0A6I4P5I3"/>
<dbReference type="RefSeq" id="WP_160426941.1">
    <property type="nucleotide sequence ID" value="NZ_WSTA01000122.1"/>
</dbReference>
<evidence type="ECO:0000313" key="2">
    <source>
        <dbReference type="EMBL" id="MWC00306.1"/>
    </source>
</evidence>
<keyword evidence="3" id="KW-1185">Reference proteome</keyword>
<dbReference type="InterPro" id="IPR006640">
    <property type="entry name" value="SprT-like_domain"/>
</dbReference>
<protein>
    <submittedName>
        <fullName evidence="2">M48 family peptidase</fullName>
    </submittedName>
</protein>
<dbReference type="SMART" id="SM00731">
    <property type="entry name" value="SprT"/>
    <property type="match status" value="1"/>
</dbReference>
<dbReference type="GO" id="GO:0006950">
    <property type="term" value="P:response to stress"/>
    <property type="evidence" value="ECO:0007669"/>
    <property type="project" value="UniProtKB-ARBA"/>
</dbReference>
<gene>
    <name evidence="2" type="ORF">GB864_17330</name>
</gene>
<proteinExistence type="predicted"/>
<name>A0A6I4P5I3_9MICO</name>
<dbReference type="EMBL" id="WSTA01000122">
    <property type="protein sequence ID" value="MWC00306.1"/>
    <property type="molecule type" value="Genomic_DNA"/>
</dbReference>
<accession>A0A6I4P5I3</accession>